<evidence type="ECO:0000256" key="4">
    <source>
        <dbReference type="ARBA" id="ARBA00022833"/>
    </source>
</evidence>
<dbReference type="AlphaFoldDB" id="A0A9J6BNL3"/>
<dbReference type="Gene3D" id="1.10.565.10">
    <property type="entry name" value="Retinoid X Receptor"/>
    <property type="match status" value="1"/>
</dbReference>
<dbReference type="InterPro" id="IPR050274">
    <property type="entry name" value="Nuclear_hormone_rcpt_NR2"/>
</dbReference>
<evidence type="ECO:0000256" key="3">
    <source>
        <dbReference type="ARBA" id="ARBA00022771"/>
    </source>
</evidence>
<dbReference type="PROSITE" id="PS51843">
    <property type="entry name" value="NR_LBD"/>
    <property type="match status" value="1"/>
</dbReference>
<keyword evidence="6" id="KW-0238">DNA-binding</keyword>
<dbReference type="PROSITE" id="PS00031">
    <property type="entry name" value="NUCLEAR_REC_DBD_1"/>
    <property type="match status" value="1"/>
</dbReference>
<dbReference type="GO" id="GO:0043565">
    <property type="term" value="F:sequence-specific DNA binding"/>
    <property type="evidence" value="ECO:0007669"/>
    <property type="project" value="InterPro"/>
</dbReference>
<keyword evidence="13" id="KW-1185">Reference proteome</keyword>
<protein>
    <recommendedName>
        <fullName evidence="14">Nuclear receptor domain-containing protein</fullName>
    </recommendedName>
</protein>
<evidence type="ECO:0000256" key="6">
    <source>
        <dbReference type="ARBA" id="ARBA00023125"/>
    </source>
</evidence>
<keyword evidence="2" id="KW-0479">Metal-binding</keyword>
<dbReference type="OrthoDB" id="5771769at2759"/>
<dbReference type="SUPFAM" id="SSF57716">
    <property type="entry name" value="Glucocorticoid receptor-like (DNA-binding domain)"/>
    <property type="match status" value="1"/>
</dbReference>
<evidence type="ECO:0000259" key="11">
    <source>
        <dbReference type="PROSITE" id="PS51843"/>
    </source>
</evidence>
<dbReference type="Pfam" id="PF00105">
    <property type="entry name" value="zf-C4"/>
    <property type="match status" value="1"/>
</dbReference>
<sequence>MASASCWKISSNFQLCRVCGDKSSGKHYGAICCDGCSCFFKRSIRRNVKYSCIAGKDECVIDKARRNWCPRCRLQKCFTVGMIVSAVQQERGPRRGIRVKSEKLKNESANHKMLIQILLTCLKQAQSNECFNSISKLQRTVILRHVWSELFVLKVSHWPIDITDAFNDLTDITSAMKALNADLMELSLLETLILSRPEFAIDDKERSRLQLSMENSIARLAFYVSSRSHTAAAETTRFGKLLLALRHLTKRSNESSLNNLFSDIIDINFRL</sequence>
<keyword evidence="5" id="KW-0805">Transcription regulation</keyword>
<dbReference type="SUPFAM" id="SSF48508">
    <property type="entry name" value="Nuclear receptor ligand-binding domain"/>
    <property type="match status" value="1"/>
</dbReference>
<dbReference type="InterPro" id="IPR000536">
    <property type="entry name" value="Nucl_hrmn_rcpt_lig-bd"/>
</dbReference>
<evidence type="ECO:0000313" key="12">
    <source>
        <dbReference type="EMBL" id="KAG5671296.1"/>
    </source>
</evidence>
<keyword evidence="9" id="KW-0539">Nucleus</keyword>
<feature type="domain" description="Nuclear receptor" evidence="10">
    <location>
        <begin position="13"/>
        <end position="89"/>
    </location>
</feature>
<comment type="caution">
    <text evidence="12">The sequence shown here is derived from an EMBL/GenBank/DDBJ whole genome shotgun (WGS) entry which is preliminary data.</text>
</comment>
<keyword evidence="4" id="KW-0862">Zinc</keyword>
<evidence type="ECO:0000256" key="5">
    <source>
        <dbReference type="ARBA" id="ARBA00023015"/>
    </source>
</evidence>
<dbReference type="GO" id="GO:0005634">
    <property type="term" value="C:nucleus"/>
    <property type="evidence" value="ECO:0007669"/>
    <property type="project" value="UniProtKB-SubCell"/>
</dbReference>
<dbReference type="PANTHER" id="PTHR24083">
    <property type="entry name" value="NUCLEAR HORMONE RECEPTOR"/>
    <property type="match status" value="1"/>
</dbReference>
<accession>A0A9J6BNL3</accession>
<dbReference type="EMBL" id="JADBJN010000003">
    <property type="protein sequence ID" value="KAG5671296.1"/>
    <property type="molecule type" value="Genomic_DNA"/>
</dbReference>
<dbReference type="InterPro" id="IPR035500">
    <property type="entry name" value="NHR-like_dom_sf"/>
</dbReference>
<reference evidence="12" key="1">
    <citation type="submission" date="2021-03" db="EMBL/GenBank/DDBJ databases">
        <title>Chromosome level genome of the anhydrobiotic midge Polypedilum vanderplanki.</title>
        <authorList>
            <person name="Yoshida Y."/>
            <person name="Kikawada T."/>
            <person name="Gusev O."/>
        </authorList>
    </citation>
    <scope>NUCLEOTIDE SEQUENCE</scope>
    <source>
        <strain evidence="12">NIAS01</strain>
        <tissue evidence="12">Whole body or cell culture</tissue>
    </source>
</reference>
<gene>
    <name evidence="12" type="ORF">PVAND_001501</name>
</gene>
<name>A0A9J6BNL3_POLVA</name>
<organism evidence="12 13">
    <name type="scientific">Polypedilum vanderplanki</name>
    <name type="common">Sleeping chironomid midge</name>
    <dbReference type="NCBI Taxonomy" id="319348"/>
    <lineage>
        <taxon>Eukaryota</taxon>
        <taxon>Metazoa</taxon>
        <taxon>Ecdysozoa</taxon>
        <taxon>Arthropoda</taxon>
        <taxon>Hexapoda</taxon>
        <taxon>Insecta</taxon>
        <taxon>Pterygota</taxon>
        <taxon>Neoptera</taxon>
        <taxon>Endopterygota</taxon>
        <taxon>Diptera</taxon>
        <taxon>Nematocera</taxon>
        <taxon>Chironomoidea</taxon>
        <taxon>Chironomidae</taxon>
        <taxon>Chironominae</taxon>
        <taxon>Polypedilum</taxon>
        <taxon>Polypedilum</taxon>
    </lineage>
</organism>
<keyword evidence="7" id="KW-0804">Transcription</keyword>
<comment type="subcellular location">
    <subcellularLocation>
        <location evidence="1">Nucleus</location>
    </subcellularLocation>
</comment>
<dbReference type="GO" id="GO:0003700">
    <property type="term" value="F:DNA-binding transcription factor activity"/>
    <property type="evidence" value="ECO:0007669"/>
    <property type="project" value="InterPro"/>
</dbReference>
<keyword evidence="8" id="KW-0675">Receptor</keyword>
<dbReference type="SMART" id="SM00399">
    <property type="entry name" value="ZnF_C4"/>
    <property type="match status" value="1"/>
</dbReference>
<keyword evidence="3" id="KW-0863">Zinc-finger</keyword>
<dbReference type="GO" id="GO:0008270">
    <property type="term" value="F:zinc ion binding"/>
    <property type="evidence" value="ECO:0007669"/>
    <property type="project" value="UniProtKB-KW"/>
</dbReference>
<evidence type="ECO:0008006" key="14">
    <source>
        <dbReference type="Google" id="ProtNLM"/>
    </source>
</evidence>
<evidence type="ECO:0000256" key="8">
    <source>
        <dbReference type="ARBA" id="ARBA00023170"/>
    </source>
</evidence>
<dbReference type="Gene3D" id="3.30.50.10">
    <property type="entry name" value="Erythroid Transcription Factor GATA-1, subunit A"/>
    <property type="match status" value="1"/>
</dbReference>
<dbReference type="InterPro" id="IPR001628">
    <property type="entry name" value="Znf_hrmn_rcpt"/>
</dbReference>
<dbReference type="PRINTS" id="PR00047">
    <property type="entry name" value="STROIDFINGER"/>
</dbReference>
<evidence type="ECO:0000256" key="1">
    <source>
        <dbReference type="ARBA" id="ARBA00004123"/>
    </source>
</evidence>
<evidence type="ECO:0000259" key="10">
    <source>
        <dbReference type="PROSITE" id="PS51030"/>
    </source>
</evidence>
<evidence type="ECO:0000313" key="13">
    <source>
        <dbReference type="Proteomes" id="UP001107558"/>
    </source>
</evidence>
<dbReference type="Proteomes" id="UP001107558">
    <property type="component" value="Chromosome 3"/>
</dbReference>
<dbReference type="PROSITE" id="PS51030">
    <property type="entry name" value="NUCLEAR_REC_DBD_2"/>
    <property type="match status" value="1"/>
</dbReference>
<feature type="domain" description="NR LBD" evidence="11">
    <location>
        <begin position="75"/>
        <end position="271"/>
    </location>
</feature>
<dbReference type="InterPro" id="IPR013088">
    <property type="entry name" value="Znf_NHR/GATA"/>
</dbReference>
<proteinExistence type="predicted"/>
<evidence type="ECO:0000256" key="7">
    <source>
        <dbReference type="ARBA" id="ARBA00023163"/>
    </source>
</evidence>
<evidence type="ECO:0000256" key="2">
    <source>
        <dbReference type="ARBA" id="ARBA00022723"/>
    </source>
</evidence>
<evidence type="ECO:0000256" key="9">
    <source>
        <dbReference type="ARBA" id="ARBA00023242"/>
    </source>
</evidence>